<dbReference type="EMBL" id="CP022752">
    <property type="protein sequence ID" value="ASU80520.1"/>
    <property type="molecule type" value="Genomic_DNA"/>
</dbReference>
<dbReference type="Pfam" id="PF12079">
    <property type="entry name" value="DUF3558"/>
    <property type="match status" value="1"/>
</dbReference>
<feature type="region of interest" description="Disordered" evidence="1">
    <location>
        <begin position="39"/>
        <end position="66"/>
    </location>
</feature>
<evidence type="ECO:0000313" key="3">
    <source>
        <dbReference type="Proteomes" id="UP000215043"/>
    </source>
</evidence>
<dbReference type="AlphaFoldDB" id="A0A223RXC0"/>
<proteinExistence type="predicted"/>
<evidence type="ECO:0000313" key="2">
    <source>
        <dbReference type="EMBL" id="ASU80520.1"/>
    </source>
</evidence>
<feature type="compositionally biased region" description="Low complexity" evidence="1">
    <location>
        <begin position="48"/>
        <end position="63"/>
    </location>
</feature>
<dbReference type="Proteomes" id="UP000215043">
    <property type="component" value="Chromosome"/>
</dbReference>
<name>A0A223RXC0_9ACTN</name>
<evidence type="ECO:0000256" key="1">
    <source>
        <dbReference type="SAM" id="MobiDB-lite"/>
    </source>
</evidence>
<dbReference type="InterPro" id="IPR024520">
    <property type="entry name" value="DUF3558"/>
</dbReference>
<organism evidence="2 3">
    <name type="scientific">Actinopolyspora erythraea</name>
    <dbReference type="NCBI Taxonomy" id="414996"/>
    <lineage>
        <taxon>Bacteria</taxon>
        <taxon>Bacillati</taxon>
        <taxon>Actinomycetota</taxon>
        <taxon>Actinomycetes</taxon>
        <taxon>Actinopolysporales</taxon>
        <taxon>Actinopolysporaceae</taxon>
        <taxon>Actinopolyspora</taxon>
    </lineage>
</organism>
<sequence>MPRGGVEIVGSVRFGMRRGAVAAGGVLLSVVLVGCSSGSAERNEDSADTTTSGSTSSASAGSAIPNPKDATAVDVCELLPEDVATQLGVQPEGKKRDNVLGATETDNCTWKSQGGLISVAMSPVKDRSLDTYYNNQSEYVDFERITVQGNPGVRANKVKPMGSGSCGMFLATQQSQLVQSFAILQSEEAGVTDPCALAKKALRLSLPSWPAAE</sequence>
<gene>
    <name evidence="2" type="ORF">CDG81_22095</name>
</gene>
<protein>
    <submittedName>
        <fullName evidence="2">DUF3558 domain-containing protein</fullName>
    </submittedName>
</protein>
<accession>A0A223RXC0</accession>
<dbReference type="KEGG" id="aey:CDG81_22095"/>
<reference evidence="2 3" key="1">
    <citation type="submission" date="2017-08" db="EMBL/GenBank/DDBJ databases">
        <title>The complete genome sequence of moderately halophilic actinomycete Actinopolyspora erythraea YIM 90600, the producer of novel erythromycin, novel actinopolysporins A-C and tubercidin.</title>
        <authorList>
            <person name="Yin M."/>
            <person name="Tang S."/>
        </authorList>
    </citation>
    <scope>NUCLEOTIDE SEQUENCE [LARGE SCALE GENOMIC DNA]</scope>
    <source>
        <strain evidence="2 3">YIM 90600</strain>
    </source>
</reference>
<dbReference type="PROSITE" id="PS51257">
    <property type="entry name" value="PROKAR_LIPOPROTEIN"/>
    <property type="match status" value="1"/>
</dbReference>